<dbReference type="Proteomes" id="UP001189429">
    <property type="component" value="Unassembled WGS sequence"/>
</dbReference>
<sequence length="227" mass="24260">MRRPAPRGRVRARWAPRRVPSWITRGSRRPALANLNGARVAHVDLDLGVDFASQVISGTARLRAAAVADGVAELVLDTRGLAIDRVRSGDGADLEFTLSEAHEALGAALEVTLPRSLSKGEEFAVVVSFSTSPSSTAVQFLEPAQTAGGKYPYLFTQCQAIHARSLFPCQDAPAAKMTYTARVVVPSPLTALMSAVPRDDGRPVAEHGATRTFAFDQAVRSRPICSP</sequence>
<dbReference type="PANTHER" id="PTHR45726:SF3">
    <property type="entry name" value="LEUKOTRIENE A-4 HYDROLASE"/>
    <property type="match status" value="1"/>
</dbReference>
<keyword evidence="3" id="KW-1185">Reference proteome</keyword>
<protein>
    <recommendedName>
        <fullName evidence="1">Aminopeptidase N-like N-terminal domain-containing protein</fullName>
    </recommendedName>
</protein>
<dbReference type="InterPro" id="IPR045357">
    <property type="entry name" value="Aminopeptidase_N-like_N"/>
</dbReference>
<dbReference type="PANTHER" id="PTHR45726">
    <property type="entry name" value="LEUKOTRIENE A-4 HYDROLASE"/>
    <property type="match status" value="1"/>
</dbReference>
<dbReference type="InterPro" id="IPR034015">
    <property type="entry name" value="M1_LTA4H"/>
</dbReference>
<name>A0ABN9VU16_9DINO</name>
<organism evidence="2 3">
    <name type="scientific">Prorocentrum cordatum</name>
    <dbReference type="NCBI Taxonomy" id="2364126"/>
    <lineage>
        <taxon>Eukaryota</taxon>
        <taxon>Sar</taxon>
        <taxon>Alveolata</taxon>
        <taxon>Dinophyceae</taxon>
        <taxon>Prorocentrales</taxon>
        <taxon>Prorocentraceae</taxon>
        <taxon>Prorocentrum</taxon>
    </lineage>
</organism>
<evidence type="ECO:0000313" key="3">
    <source>
        <dbReference type="Proteomes" id="UP001189429"/>
    </source>
</evidence>
<gene>
    <name evidence="2" type="ORF">PCOR1329_LOCUS60497</name>
</gene>
<evidence type="ECO:0000259" key="1">
    <source>
        <dbReference type="Pfam" id="PF17900"/>
    </source>
</evidence>
<dbReference type="InterPro" id="IPR042097">
    <property type="entry name" value="Aminopeptidase_N-like_N_sf"/>
</dbReference>
<reference evidence="2" key="1">
    <citation type="submission" date="2023-10" db="EMBL/GenBank/DDBJ databases">
        <authorList>
            <person name="Chen Y."/>
            <person name="Shah S."/>
            <person name="Dougan E. K."/>
            <person name="Thang M."/>
            <person name="Chan C."/>
        </authorList>
    </citation>
    <scope>NUCLEOTIDE SEQUENCE [LARGE SCALE GENOMIC DNA]</scope>
</reference>
<evidence type="ECO:0000313" key="2">
    <source>
        <dbReference type="EMBL" id="CAK0875954.1"/>
    </source>
</evidence>
<dbReference type="Pfam" id="PF17900">
    <property type="entry name" value="Peptidase_M1_N"/>
    <property type="match status" value="1"/>
</dbReference>
<accession>A0ABN9VU16</accession>
<dbReference type="Gene3D" id="2.60.40.1730">
    <property type="entry name" value="tricorn interacting facor f3 domain"/>
    <property type="match status" value="1"/>
</dbReference>
<comment type="caution">
    <text evidence="2">The sequence shown here is derived from an EMBL/GenBank/DDBJ whole genome shotgun (WGS) entry which is preliminary data.</text>
</comment>
<dbReference type="SUPFAM" id="SSF63737">
    <property type="entry name" value="Leukotriene A4 hydrolase N-terminal domain"/>
    <property type="match status" value="1"/>
</dbReference>
<proteinExistence type="predicted"/>
<feature type="domain" description="Aminopeptidase N-like N-terminal" evidence="1">
    <location>
        <begin position="42"/>
        <end position="214"/>
    </location>
</feature>
<dbReference type="EMBL" id="CAUYUJ010017578">
    <property type="protein sequence ID" value="CAK0875954.1"/>
    <property type="molecule type" value="Genomic_DNA"/>
</dbReference>